<dbReference type="InterPro" id="IPR000182">
    <property type="entry name" value="GNAT_dom"/>
</dbReference>
<dbReference type="Gene3D" id="3.40.630.30">
    <property type="match status" value="1"/>
</dbReference>
<feature type="domain" description="N-acetyltransferase" evidence="1">
    <location>
        <begin position="156"/>
        <end position="291"/>
    </location>
</feature>
<dbReference type="Pfam" id="PF00583">
    <property type="entry name" value="Acetyltransf_1"/>
    <property type="match status" value="1"/>
</dbReference>
<dbReference type="EMBL" id="JAOTPO010000008">
    <property type="protein sequence ID" value="MDE5414368.1"/>
    <property type="molecule type" value="Genomic_DNA"/>
</dbReference>
<dbReference type="PROSITE" id="PS51186">
    <property type="entry name" value="GNAT"/>
    <property type="match status" value="1"/>
</dbReference>
<accession>A0ABT5VFX9</accession>
<dbReference type="InterPro" id="IPR016181">
    <property type="entry name" value="Acyl_CoA_acyltransferase"/>
</dbReference>
<gene>
    <name evidence="2" type="ORF">N7Z68_13385</name>
</gene>
<protein>
    <submittedName>
        <fullName evidence="2">GNAT family N-acetyltransferase</fullName>
    </submittedName>
</protein>
<organism evidence="2 3">
    <name type="scientific">Alkalihalobacterium chitinilyticum</name>
    <dbReference type="NCBI Taxonomy" id="2980103"/>
    <lineage>
        <taxon>Bacteria</taxon>
        <taxon>Bacillati</taxon>
        <taxon>Bacillota</taxon>
        <taxon>Bacilli</taxon>
        <taxon>Bacillales</taxon>
        <taxon>Bacillaceae</taxon>
        <taxon>Alkalihalobacterium</taxon>
    </lineage>
</organism>
<evidence type="ECO:0000313" key="2">
    <source>
        <dbReference type="EMBL" id="MDE5414368.1"/>
    </source>
</evidence>
<sequence length="291" mass="33580">MVNISLMIEEEIKSVSAFISELNQNEHSHIGYCGKDSVEIANSMIEDITDIPYNKSFLTAYEHDELIGVLGFDADLEGNCAEIWGPFIKENKWDIVTSMWKEMSELIPDKISSISLFPNKKNNRVVKLANDLSFNKHSEQTILDFSRTRKSEIEDVSIVELSEVYFRDMIRLHDDNFPHTYISGKQIIDRRNEFRKVFIIENNNDLCGYIYVEAEPAYGEASIEFFAVKETERGKGIGRQLLLAALSWLFTINNIKSIRLCVNSNNQKAINLYKKVGFQHLHDLCFFTKEL</sequence>
<dbReference type="RefSeq" id="WP_275118976.1">
    <property type="nucleotide sequence ID" value="NZ_JAOTPO010000008.1"/>
</dbReference>
<keyword evidence="3" id="KW-1185">Reference proteome</keyword>
<evidence type="ECO:0000313" key="3">
    <source>
        <dbReference type="Proteomes" id="UP001148125"/>
    </source>
</evidence>
<dbReference type="PANTHER" id="PTHR43415:SF6">
    <property type="entry name" value="SPERMIDINE N(1)-ACETYLTRANSFERASE"/>
    <property type="match status" value="1"/>
</dbReference>
<dbReference type="CDD" id="cd04301">
    <property type="entry name" value="NAT_SF"/>
    <property type="match status" value="1"/>
</dbReference>
<dbReference type="SUPFAM" id="SSF55729">
    <property type="entry name" value="Acyl-CoA N-acyltransferases (Nat)"/>
    <property type="match status" value="1"/>
</dbReference>
<dbReference type="PANTHER" id="PTHR43415">
    <property type="entry name" value="SPERMIDINE N(1)-ACETYLTRANSFERASE"/>
    <property type="match status" value="1"/>
</dbReference>
<name>A0ABT5VFX9_9BACI</name>
<comment type="caution">
    <text evidence="2">The sequence shown here is derived from an EMBL/GenBank/DDBJ whole genome shotgun (WGS) entry which is preliminary data.</text>
</comment>
<proteinExistence type="predicted"/>
<reference evidence="2" key="1">
    <citation type="submission" date="2024-05" db="EMBL/GenBank/DDBJ databases">
        <title>Alkalihalobacillus sp. strain MEB203 novel alkaliphilic bacterium from Lonar Lake, India.</title>
        <authorList>
            <person name="Joshi A."/>
            <person name="Thite S."/>
            <person name="Mengade P."/>
        </authorList>
    </citation>
    <scope>NUCLEOTIDE SEQUENCE</scope>
    <source>
        <strain evidence="2">MEB 203</strain>
    </source>
</reference>
<dbReference type="Proteomes" id="UP001148125">
    <property type="component" value="Unassembled WGS sequence"/>
</dbReference>
<evidence type="ECO:0000259" key="1">
    <source>
        <dbReference type="PROSITE" id="PS51186"/>
    </source>
</evidence>